<organism evidence="2 3">
    <name type="scientific">Hibiscus sabdariffa</name>
    <name type="common">roselle</name>
    <dbReference type="NCBI Taxonomy" id="183260"/>
    <lineage>
        <taxon>Eukaryota</taxon>
        <taxon>Viridiplantae</taxon>
        <taxon>Streptophyta</taxon>
        <taxon>Embryophyta</taxon>
        <taxon>Tracheophyta</taxon>
        <taxon>Spermatophyta</taxon>
        <taxon>Magnoliopsida</taxon>
        <taxon>eudicotyledons</taxon>
        <taxon>Gunneridae</taxon>
        <taxon>Pentapetalae</taxon>
        <taxon>rosids</taxon>
        <taxon>malvids</taxon>
        <taxon>Malvales</taxon>
        <taxon>Malvaceae</taxon>
        <taxon>Malvoideae</taxon>
        <taxon>Hibiscus</taxon>
    </lineage>
</organism>
<feature type="compositionally biased region" description="Basic and acidic residues" evidence="1">
    <location>
        <begin position="175"/>
        <end position="186"/>
    </location>
</feature>
<protein>
    <submittedName>
        <fullName evidence="2">Uncharacterized protein</fullName>
    </submittedName>
</protein>
<accession>A0ABR2DHG3</accession>
<evidence type="ECO:0000313" key="2">
    <source>
        <dbReference type="EMBL" id="KAK8538832.1"/>
    </source>
</evidence>
<dbReference type="EMBL" id="JBBPBM010000027">
    <property type="protein sequence ID" value="KAK8538832.1"/>
    <property type="molecule type" value="Genomic_DNA"/>
</dbReference>
<comment type="caution">
    <text evidence="2">The sequence shown here is derived from an EMBL/GenBank/DDBJ whole genome shotgun (WGS) entry which is preliminary data.</text>
</comment>
<name>A0ABR2DHG3_9ROSI</name>
<feature type="compositionally biased region" description="Basic and acidic residues" evidence="1">
    <location>
        <begin position="101"/>
        <end position="110"/>
    </location>
</feature>
<gene>
    <name evidence="2" type="ORF">V6N12_034539</name>
</gene>
<evidence type="ECO:0000256" key="1">
    <source>
        <dbReference type="SAM" id="MobiDB-lite"/>
    </source>
</evidence>
<dbReference type="Proteomes" id="UP001472677">
    <property type="component" value="Unassembled WGS sequence"/>
</dbReference>
<reference evidence="2 3" key="1">
    <citation type="journal article" date="2024" name="G3 (Bethesda)">
        <title>Genome assembly of Hibiscus sabdariffa L. provides insights into metabolisms of medicinal natural products.</title>
        <authorList>
            <person name="Kim T."/>
        </authorList>
    </citation>
    <scope>NUCLEOTIDE SEQUENCE [LARGE SCALE GENOMIC DNA]</scope>
    <source>
        <strain evidence="2">TK-2024</strain>
        <tissue evidence="2">Old leaves</tissue>
    </source>
</reference>
<keyword evidence="3" id="KW-1185">Reference proteome</keyword>
<proteinExistence type="predicted"/>
<feature type="region of interest" description="Disordered" evidence="1">
    <location>
        <begin position="82"/>
        <end position="112"/>
    </location>
</feature>
<evidence type="ECO:0000313" key="3">
    <source>
        <dbReference type="Proteomes" id="UP001472677"/>
    </source>
</evidence>
<feature type="region of interest" description="Disordered" evidence="1">
    <location>
        <begin position="147"/>
        <end position="186"/>
    </location>
</feature>
<sequence length="186" mass="20958">MPPLTFMLREFSLHKNRKLSSMSILGFGFGGLLADKGSDYQPDVGGYYRQPPQEAAIDVGSESDKRRYPWVADKIEFNRWDTRGTQGSRAEVASGKGKKGVSQDDTRKPQYGEWMGIPEKRQIKNGKKETSIVYVNKKEKKVLCIGQSEGGETTNGKKPEKKTKTPTTAISVDDMNEKNDKYRESR</sequence>